<dbReference type="RefSeq" id="WP_013335833.1">
    <property type="nucleotide sequence ID" value="NC_014537.1"/>
</dbReference>
<dbReference type="EMBL" id="CP002100">
    <property type="protein sequence ID" value="ADN50108.1"/>
    <property type="molecule type" value="Genomic_DNA"/>
</dbReference>
<dbReference type="KEGG" id="vdi:Vdis_0715"/>
<evidence type="ECO:0000313" key="3">
    <source>
        <dbReference type="Proteomes" id="UP000006681"/>
    </source>
</evidence>
<keyword evidence="1" id="KW-0812">Transmembrane</keyword>
<dbReference type="HOGENOM" id="CLU_938829_0_0_2"/>
<reference evidence="2 3" key="1">
    <citation type="journal article" date="2010" name="Stand. Genomic Sci.">
        <title>Complete genome sequence of Vulcanisaeta distributa type strain (IC-017).</title>
        <authorList>
            <person name="Mavromatis K."/>
            <person name="Sikorski J."/>
            <person name="Pabst E."/>
            <person name="Teshima H."/>
            <person name="Lapidus A."/>
            <person name="Lucas S."/>
            <person name="Nolan M."/>
            <person name="Glavina Del Rio T."/>
            <person name="Cheng J.F."/>
            <person name="Bruce D."/>
            <person name="Goodwin L."/>
            <person name="Pitluck S."/>
            <person name="Liolios K."/>
            <person name="Ivanova N."/>
            <person name="Mikhailova N."/>
            <person name="Pati A."/>
            <person name="Chen A."/>
            <person name="Palaniappan K."/>
            <person name="Land M."/>
            <person name="Hauser L."/>
            <person name="Chang Y.J."/>
            <person name="Jeffries C.D."/>
            <person name="Rohde M."/>
            <person name="Spring S."/>
            <person name="Goker M."/>
            <person name="Wirth R."/>
            <person name="Woyke T."/>
            <person name="Bristow J."/>
            <person name="Eisen J.A."/>
            <person name="Markowitz V."/>
            <person name="Hugenholtz P."/>
            <person name="Klenk H.P."/>
            <person name="Kyrpides N.C."/>
        </authorList>
    </citation>
    <scope>NUCLEOTIDE SEQUENCE [LARGE SCALE GENOMIC DNA]</scope>
    <source>
        <strain evidence="3">DSM 14429 / JCM 11212 / NBRC 100878 / IC-017</strain>
    </source>
</reference>
<dbReference type="eggNOG" id="arCOG13798">
    <property type="taxonomic scope" value="Archaea"/>
</dbReference>
<dbReference type="STRING" id="572478.Vdis_0715"/>
<accession>E1QND8</accession>
<keyword evidence="1" id="KW-0472">Membrane</keyword>
<reference evidence="3" key="2">
    <citation type="journal article" date="2010" name="Stand. Genomic Sci.">
        <title>Complete genome sequence of Vulcanisaeta distributa type strain (IC-017T).</title>
        <authorList>
            <person name="Mavromatis K."/>
            <person name="Sikorski J."/>
            <person name="Pabst E."/>
            <person name="Teshima H."/>
            <person name="Lapidus A."/>
            <person name="Lucas S."/>
            <person name="Nolan M."/>
            <person name="Glavina Del Rio T."/>
            <person name="Cheng J."/>
            <person name="Bruce D."/>
            <person name="Goodwin L."/>
            <person name="Pitluck S."/>
            <person name="Liolios K."/>
            <person name="Ivanova N."/>
            <person name="Mikhailova N."/>
            <person name="Pati A."/>
            <person name="Chen A."/>
            <person name="Palaniappan K."/>
            <person name="Land M."/>
            <person name="Hauser L."/>
            <person name="Chang Y."/>
            <person name="Jeffries C."/>
            <person name="Rohde M."/>
            <person name="Spring S."/>
            <person name="Goker M."/>
            <person name="Wirth R."/>
            <person name="Woyke T."/>
            <person name="Bristow J."/>
            <person name="Eisen J."/>
            <person name="Markowitz V."/>
            <person name="Hugenholtz P."/>
            <person name="Klenk H."/>
            <person name="Kyrpides N."/>
        </authorList>
    </citation>
    <scope>NUCLEOTIDE SEQUENCE [LARGE SCALE GENOMIC DNA]</scope>
    <source>
        <strain evidence="3">DSM 14429 / JCM 11212 / NBRC 100878 / IC-017</strain>
    </source>
</reference>
<keyword evidence="1" id="KW-1133">Transmembrane helix</keyword>
<protein>
    <submittedName>
        <fullName evidence="2">Uncharacterized protein</fullName>
    </submittedName>
</protein>
<dbReference type="GeneID" id="9751639"/>
<feature type="transmembrane region" description="Helical" evidence="1">
    <location>
        <begin position="275"/>
        <end position="292"/>
    </location>
</feature>
<evidence type="ECO:0000256" key="1">
    <source>
        <dbReference type="SAM" id="Phobius"/>
    </source>
</evidence>
<dbReference type="AlphaFoldDB" id="E1QND8"/>
<dbReference type="Proteomes" id="UP000006681">
    <property type="component" value="Chromosome"/>
</dbReference>
<dbReference type="OrthoDB" id="27561at2157"/>
<name>E1QND8_VULDI</name>
<organism evidence="2 3">
    <name type="scientific">Vulcanisaeta distributa (strain DSM 14429 / JCM 11212 / NBRC 100878 / IC-017)</name>
    <dbReference type="NCBI Taxonomy" id="572478"/>
    <lineage>
        <taxon>Archaea</taxon>
        <taxon>Thermoproteota</taxon>
        <taxon>Thermoprotei</taxon>
        <taxon>Thermoproteales</taxon>
        <taxon>Thermoproteaceae</taxon>
        <taxon>Vulcanisaeta</taxon>
    </lineage>
</organism>
<feature type="transmembrane region" description="Helical" evidence="1">
    <location>
        <begin position="252"/>
        <end position="269"/>
    </location>
</feature>
<feature type="transmembrane region" description="Helical" evidence="1">
    <location>
        <begin position="6"/>
        <end position="26"/>
    </location>
</feature>
<gene>
    <name evidence="2" type="ordered locus">Vdis_0715</name>
</gene>
<evidence type="ECO:0000313" key="2">
    <source>
        <dbReference type="EMBL" id="ADN50108.1"/>
    </source>
</evidence>
<sequence length="296" mass="33028">MAYLINQFIIGIVIFVTLIVTSVIGWRSKTVIIRELTRHSRTGDSCPLSMDLIVMNALRRTSVLLRGFYAYMTMYFVRDDGSVIQFFRGYVPSLSNTWRIMDFSPSIRLFNLTVSTDGIGVTDILVPYPSSLELPGGLITPFDVRTGEPTGVVNFLSIRRALASELGERLVQSMNLAEIVRRIRVNISFHDGVGFTKYSTSLLKLLAHAGVQVNGEVRVVEGSVDTNLRKVVNCQFLFGRAACLGKAFRTTWAWLTMIEAILGLIYAFIPSLLVLLIVAPIMYVLVILLLSLPRIT</sequence>
<proteinExistence type="predicted"/>
<keyword evidence="3" id="KW-1185">Reference proteome</keyword>